<reference evidence="2 3" key="1">
    <citation type="submission" date="2016-02" db="EMBL/GenBank/DDBJ databases">
        <title>Genome analysis of coral dinoflagellate symbionts highlights evolutionary adaptations to a symbiotic lifestyle.</title>
        <authorList>
            <person name="Aranda M."/>
            <person name="Li Y."/>
            <person name="Liew Y.J."/>
            <person name="Baumgarten S."/>
            <person name="Simakov O."/>
            <person name="Wilson M."/>
            <person name="Piel J."/>
            <person name="Ashoor H."/>
            <person name="Bougouffa S."/>
            <person name="Bajic V.B."/>
            <person name="Ryu T."/>
            <person name="Ravasi T."/>
            <person name="Bayer T."/>
            <person name="Micklem G."/>
            <person name="Kim H."/>
            <person name="Bhak J."/>
            <person name="Lajeunesse T.C."/>
            <person name="Voolstra C.R."/>
        </authorList>
    </citation>
    <scope>NUCLEOTIDE SEQUENCE [LARGE SCALE GENOMIC DNA]</scope>
    <source>
        <strain evidence="2 3">CCMP2467</strain>
    </source>
</reference>
<proteinExistence type="predicted"/>
<comment type="caution">
    <text evidence="2">The sequence shown here is derived from an EMBL/GenBank/DDBJ whole genome shotgun (WGS) entry which is preliminary data.</text>
</comment>
<accession>A0A1Q9EIJ1</accession>
<feature type="compositionally biased region" description="Pro residues" evidence="1">
    <location>
        <begin position="111"/>
        <end position="122"/>
    </location>
</feature>
<dbReference type="AlphaFoldDB" id="A0A1Q9EIJ1"/>
<name>A0A1Q9EIJ1_SYMMI</name>
<organism evidence="2 3">
    <name type="scientific">Symbiodinium microadriaticum</name>
    <name type="common">Dinoflagellate</name>
    <name type="synonym">Zooxanthella microadriatica</name>
    <dbReference type="NCBI Taxonomy" id="2951"/>
    <lineage>
        <taxon>Eukaryota</taxon>
        <taxon>Sar</taxon>
        <taxon>Alveolata</taxon>
        <taxon>Dinophyceae</taxon>
        <taxon>Suessiales</taxon>
        <taxon>Symbiodiniaceae</taxon>
        <taxon>Symbiodinium</taxon>
    </lineage>
</organism>
<evidence type="ECO:0000313" key="2">
    <source>
        <dbReference type="EMBL" id="OLQ07274.1"/>
    </source>
</evidence>
<protein>
    <submittedName>
        <fullName evidence="2">Uncharacterized protein</fullName>
    </submittedName>
</protein>
<feature type="region of interest" description="Disordered" evidence="1">
    <location>
        <begin position="39"/>
        <end position="122"/>
    </location>
</feature>
<evidence type="ECO:0000313" key="3">
    <source>
        <dbReference type="Proteomes" id="UP000186817"/>
    </source>
</evidence>
<dbReference type="Proteomes" id="UP000186817">
    <property type="component" value="Unassembled WGS sequence"/>
</dbReference>
<gene>
    <name evidence="2" type="ORF">AK812_SmicGene9377</name>
</gene>
<sequence length="122" mass="12995">MGHCLGHVRPQVAMPYDASHGFGARRQIRWEARGNHCLVSRGASQRSEPSPVTKPNEAVDNRAGDDEDEDEDKMATAVEEKHHGGSRALVASLDRSGYATPSPTKEDSLPDPAPTPLGPGSG</sequence>
<keyword evidence="3" id="KW-1185">Reference proteome</keyword>
<evidence type="ECO:0000256" key="1">
    <source>
        <dbReference type="SAM" id="MobiDB-lite"/>
    </source>
</evidence>
<dbReference type="EMBL" id="LSRX01000143">
    <property type="protein sequence ID" value="OLQ07274.1"/>
    <property type="molecule type" value="Genomic_DNA"/>
</dbReference>